<accession>A0A4R2ML09</accession>
<organism evidence="4 5">
    <name type="scientific">Rubrivivax gelatinosus</name>
    <name type="common">Rhodocyclus gelatinosus</name>
    <name type="synonym">Rhodopseudomonas gelatinosa</name>
    <dbReference type="NCBI Taxonomy" id="28068"/>
    <lineage>
        <taxon>Bacteria</taxon>
        <taxon>Pseudomonadati</taxon>
        <taxon>Pseudomonadota</taxon>
        <taxon>Betaproteobacteria</taxon>
        <taxon>Burkholderiales</taxon>
        <taxon>Sphaerotilaceae</taxon>
        <taxon>Rubrivivax</taxon>
    </lineage>
</organism>
<comment type="similarity">
    <text evidence="1 2">Belongs to the small heat shock protein (HSP20) family.</text>
</comment>
<evidence type="ECO:0000313" key="4">
    <source>
        <dbReference type="EMBL" id="TCO99872.1"/>
    </source>
</evidence>
<gene>
    <name evidence="4" type="ORF">EV684_114169</name>
</gene>
<dbReference type="SUPFAM" id="SSF49764">
    <property type="entry name" value="HSP20-like chaperones"/>
    <property type="match status" value="1"/>
</dbReference>
<evidence type="ECO:0000256" key="2">
    <source>
        <dbReference type="RuleBase" id="RU003616"/>
    </source>
</evidence>
<dbReference type="PROSITE" id="PS01031">
    <property type="entry name" value="SHSP"/>
    <property type="match status" value="1"/>
</dbReference>
<evidence type="ECO:0000313" key="5">
    <source>
        <dbReference type="Proteomes" id="UP000295106"/>
    </source>
</evidence>
<proteinExistence type="inferred from homology"/>
<reference evidence="4 5" key="1">
    <citation type="submission" date="2019-03" db="EMBL/GenBank/DDBJ databases">
        <title>Genomic Encyclopedia of Type Strains, Phase IV (KMG-IV): sequencing the most valuable type-strain genomes for metagenomic binning, comparative biology and taxonomic classification.</title>
        <authorList>
            <person name="Goeker M."/>
        </authorList>
    </citation>
    <scope>NUCLEOTIDE SEQUENCE [LARGE SCALE GENOMIC DNA]</scope>
    <source>
        <strain evidence="4 5">DSM 1709</strain>
    </source>
</reference>
<name>A0A4R2ML09_RUBGE</name>
<sequence>MKIDEIRQGFGTLWDSVTEGWDRLRQSAAGALTRLRPGDDTALPAREHVDDTLWMPSTGWAMMGGEVFEDDDRLVVRLEAPGLEKEDFDVQVQGDVLVVRGSKRFERESTEGRWRVMQCAYGAFQRTVPLPVAVRGEEARASYRNGVLRVELPKLAPGKPRTVSVQVG</sequence>
<dbReference type="Pfam" id="PF00011">
    <property type="entry name" value="HSP20"/>
    <property type="match status" value="1"/>
</dbReference>
<dbReference type="AlphaFoldDB" id="A0A4R2ML09"/>
<dbReference type="InterPro" id="IPR002068">
    <property type="entry name" value="A-crystallin/Hsp20_dom"/>
</dbReference>
<dbReference type="InterPro" id="IPR031107">
    <property type="entry name" value="Small_HSP"/>
</dbReference>
<dbReference type="GeneID" id="99685368"/>
<evidence type="ECO:0000256" key="1">
    <source>
        <dbReference type="PROSITE-ProRule" id="PRU00285"/>
    </source>
</evidence>
<dbReference type="InterPro" id="IPR008978">
    <property type="entry name" value="HSP20-like_chaperone"/>
</dbReference>
<evidence type="ECO:0000259" key="3">
    <source>
        <dbReference type="PROSITE" id="PS01031"/>
    </source>
</evidence>
<dbReference type="EMBL" id="SLXD01000014">
    <property type="protein sequence ID" value="TCO99872.1"/>
    <property type="molecule type" value="Genomic_DNA"/>
</dbReference>
<comment type="caution">
    <text evidence="4">The sequence shown here is derived from an EMBL/GenBank/DDBJ whole genome shotgun (WGS) entry which is preliminary data.</text>
</comment>
<dbReference type="RefSeq" id="WP_132649178.1">
    <property type="nucleotide sequence ID" value="NZ_CP181386.1"/>
</dbReference>
<dbReference type="Gene3D" id="2.60.40.790">
    <property type="match status" value="1"/>
</dbReference>
<dbReference type="OrthoDB" id="9808910at2"/>
<dbReference type="PANTHER" id="PTHR11527">
    <property type="entry name" value="HEAT-SHOCK PROTEIN 20 FAMILY MEMBER"/>
    <property type="match status" value="1"/>
</dbReference>
<protein>
    <submittedName>
        <fullName evidence="4">Heat shock protein Hsp20</fullName>
    </submittedName>
</protein>
<dbReference type="CDD" id="cd06464">
    <property type="entry name" value="ACD_sHsps-like"/>
    <property type="match status" value="1"/>
</dbReference>
<dbReference type="Proteomes" id="UP000295106">
    <property type="component" value="Unassembled WGS sequence"/>
</dbReference>
<keyword evidence="4" id="KW-0346">Stress response</keyword>
<feature type="domain" description="SHSP" evidence="3">
    <location>
        <begin position="56"/>
        <end position="168"/>
    </location>
</feature>